<dbReference type="Gene3D" id="3.40.50.2000">
    <property type="entry name" value="Glycogen Phosphorylase B"/>
    <property type="match status" value="2"/>
</dbReference>
<gene>
    <name evidence="3" type="ORF">SAMN05660324_0475</name>
</gene>
<dbReference type="PANTHER" id="PTHR43174:SF1">
    <property type="entry name" value="UDP-N-ACETYLGLUCOSAMINE 2-EPIMERASE"/>
    <property type="match status" value="1"/>
</dbReference>
<dbReference type="InterPro" id="IPR029767">
    <property type="entry name" value="WecB-like"/>
</dbReference>
<protein>
    <submittedName>
        <fullName evidence="3">UDP-N-acetylglucosamine 2-epimerase (Non-hydrolysing)</fullName>
    </submittedName>
</protein>
<reference evidence="4" key="1">
    <citation type="submission" date="2016-10" db="EMBL/GenBank/DDBJ databases">
        <authorList>
            <person name="Varghese N."/>
            <person name="Submissions S."/>
        </authorList>
    </citation>
    <scope>NUCLEOTIDE SEQUENCE [LARGE SCALE GENOMIC DNA]</scope>
    <source>
        <strain evidence="4">DSM 44526</strain>
    </source>
</reference>
<evidence type="ECO:0000256" key="1">
    <source>
        <dbReference type="RuleBase" id="RU003513"/>
    </source>
</evidence>
<evidence type="ECO:0000313" key="3">
    <source>
        <dbReference type="EMBL" id="SDF55862.1"/>
    </source>
</evidence>
<dbReference type="PANTHER" id="PTHR43174">
    <property type="entry name" value="UDP-N-ACETYLGLUCOSAMINE 2-EPIMERASE"/>
    <property type="match status" value="1"/>
</dbReference>
<keyword evidence="1" id="KW-0413">Isomerase</keyword>
<dbReference type="Proteomes" id="UP000198863">
    <property type="component" value="Unassembled WGS sequence"/>
</dbReference>
<evidence type="ECO:0000313" key="4">
    <source>
        <dbReference type="Proteomes" id="UP000198863"/>
    </source>
</evidence>
<dbReference type="GO" id="GO:0016853">
    <property type="term" value="F:isomerase activity"/>
    <property type="evidence" value="ECO:0007669"/>
    <property type="project" value="UniProtKB-KW"/>
</dbReference>
<comment type="similarity">
    <text evidence="1">Belongs to the UDP-N-acetylglucosamine 2-epimerase family.</text>
</comment>
<dbReference type="AlphaFoldDB" id="A0A1G7M241"/>
<dbReference type="RefSeq" id="WP_207507512.1">
    <property type="nucleotide sequence ID" value="NZ_FNCF01000001.1"/>
</dbReference>
<evidence type="ECO:0000259" key="2">
    <source>
        <dbReference type="Pfam" id="PF02350"/>
    </source>
</evidence>
<keyword evidence="4" id="KW-1185">Reference proteome</keyword>
<accession>A0A1G7M241</accession>
<name>A0A1G7M241_9ACTN</name>
<feature type="domain" description="UDP-N-acetylglucosamine 2-epimerase" evidence="2">
    <location>
        <begin position="32"/>
        <end position="352"/>
    </location>
</feature>
<dbReference type="InterPro" id="IPR003331">
    <property type="entry name" value="UDP_GlcNAc_Epimerase_2_dom"/>
</dbReference>
<dbReference type="SUPFAM" id="SSF53756">
    <property type="entry name" value="UDP-Glycosyltransferase/glycogen phosphorylase"/>
    <property type="match status" value="1"/>
</dbReference>
<dbReference type="EMBL" id="FNCF01000001">
    <property type="protein sequence ID" value="SDF55862.1"/>
    <property type="molecule type" value="Genomic_DNA"/>
</dbReference>
<sequence>MTPRVAVVMGTRPEIIKLAPVVAALGPAAQPLATGQHWDADLTDVFFAGVGMPSPAQPLRGIGGRDRAGQVAAMLAGLTDLFRADRPDAVVVQGDTNSANAGAQAAHHLGIPVVHVEAGLRSFDRAMPEEINRLVIGAVADVHCAATPGNAEHLLRGGTPASAVHVTGNTIVEATRRALPVPAVRAAVQAAHGVVAGQYVLATVHRPENTDDPVRLRALLQALDLLGLPVLLPLHPRTRAALAAAGAVLPPSVRGTGPVDHATFLALAAGARLLVSDSGGVQEEVTVLGKPLVVVRNSTERPEAVDAGFAELTGPEGVLPAARRLLRPGWPEELARRPSPFGDGHAAERVAALTLAAAGHDEPALAAGALAVG</sequence>
<dbReference type="Pfam" id="PF02350">
    <property type="entry name" value="Epimerase_2"/>
    <property type="match status" value="1"/>
</dbReference>
<organism evidence="3 4">
    <name type="scientific">Klenkia brasiliensis</name>
    <dbReference type="NCBI Taxonomy" id="333142"/>
    <lineage>
        <taxon>Bacteria</taxon>
        <taxon>Bacillati</taxon>
        <taxon>Actinomycetota</taxon>
        <taxon>Actinomycetes</taxon>
        <taxon>Geodermatophilales</taxon>
        <taxon>Geodermatophilaceae</taxon>
        <taxon>Klenkia</taxon>
    </lineage>
</organism>
<dbReference type="CDD" id="cd03786">
    <property type="entry name" value="GTB_UDP-GlcNAc_2-Epimerase"/>
    <property type="match status" value="1"/>
</dbReference>
<dbReference type="NCBIfam" id="TIGR00236">
    <property type="entry name" value="wecB"/>
    <property type="match status" value="1"/>
</dbReference>
<proteinExistence type="inferred from homology"/>